<gene>
    <name evidence="2" type="ORF">B296_00045598</name>
</gene>
<sequence length="105" mass="11852">EWVFSCLFALIGRCFAHGTGERSSFDCFGFRVSDPGMGFRLETRFLECFAAERVKDATLLCKDGSLKLISLCFRYLCGLASLLLFLRPVSFSVSVFGYFASFLWV</sequence>
<organism evidence="2 3">
    <name type="scientific">Ensete ventricosum</name>
    <name type="common">Abyssinian banana</name>
    <name type="synonym">Musa ensete</name>
    <dbReference type="NCBI Taxonomy" id="4639"/>
    <lineage>
        <taxon>Eukaryota</taxon>
        <taxon>Viridiplantae</taxon>
        <taxon>Streptophyta</taxon>
        <taxon>Embryophyta</taxon>
        <taxon>Tracheophyta</taxon>
        <taxon>Spermatophyta</taxon>
        <taxon>Magnoliopsida</taxon>
        <taxon>Liliopsida</taxon>
        <taxon>Zingiberales</taxon>
        <taxon>Musaceae</taxon>
        <taxon>Ensete</taxon>
    </lineage>
</organism>
<keyword evidence="1" id="KW-0732">Signal</keyword>
<feature type="chain" id="PRO_5018992307" description="Secreted protein" evidence="1">
    <location>
        <begin position="17"/>
        <end position="105"/>
    </location>
</feature>
<dbReference type="EMBL" id="AMZH03020883">
    <property type="protein sequence ID" value="RRT38763.1"/>
    <property type="molecule type" value="Genomic_DNA"/>
</dbReference>
<dbReference type="Proteomes" id="UP000287651">
    <property type="component" value="Unassembled WGS sequence"/>
</dbReference>
<evidence type="ECO:0008006" key="4">
    <source>
        <dbReference type="Google" id="ProtNLM"/>
    </source>
</evidence>
<comment type="caution">
    <text evidence="2">The sequence shown here is derived from an EMBL/GenBank/DDBJ whole genome shotgun (WGS) entry which is preliminary data.</text>
</comment>
<evidence type="ECO:0000313" key="2">
    <source>
        <dbReference type="EMBL" id="RRT38763.1"/>
    </source>
</evidence>
<feature type="non-terminal residue" evidence="2">
    <location>
        <position position="1"/>
    </location>
</feature>
<accession>A0A426XH36</accession>
<name>A0A426XH36_ENSVE</name>
<proteinExistence type="predicted"/>
<evidence type="ECO:0000256" key="1">
    <source>
        <dbReference type="SAM" id="SignalP"/>
    </source>
</evidence>
<dbReference type="AlphaFoldDB" id="A0A426XH36"/>
<reference evidence="2 3" key="1">
    <citation type="journal article" date="2014" name="Agronomy (Basel)">
        <title>A Draft Genome Sequence for Ensete ventricosum, the Drought-Tolerant Tree Against Hunger.</title>
        <authorList>
            <person name="Harrison J."/>
            <person name="Moore K.A."/>
            <person name="Paszkiewicz K."/>
            <person name="Jones T."/>
            <person name="Grant M."/>
            <person name="Ambacheew D."/>
            <person name="Muzemil S."/>
            <person name="Studholme D.J."/>
        </authorList>
    </citation>
    <scope>NUCLEOTIDE SEQUENCE [LARGE SCALE GENOMIC DNA]</scope>
</reference>
<evidence type="ECO:0000313" key="3">
    <source>
        <dbReference type="Proteomes" id="UP000287651"/>
    </source>
</evidence>
<feature type="signal peptide" evidence="1">
    <location>
        <begin position="1"/>
        <end position="16"/>
    </location>
</feature>
<protein>
    <recommendedName>
        <fullName evidence="4">Secreted protein</fullName>
    </recommendedName>
</protein>